<keyword evidence="4" id="KW-0969">Cilium</keyword>
<dbReference type="InterPro" id="IPR053879">
    <property type="entry name" value="HYDIN_VesB_CFA65-like_Ig"/>
</dbReference>
<dbReference type="RefSeq" id="XP_014674744.1">
    <property type="nucleotide sequence ID" value="XM_014819258.1"/>
</dbReference>
<dbReference type="GeneID" id="106814884"/>
<evidence type="ECO:0000256" key="4">
    <source>
        <dbReference type="ARBA" id="ARBA00023069"/>
    </source>
</evidence>
<evidence type="ECO:0000313" key="8">
    <source>
        <dbReference type="Proteomes" id="UP000695022"/>
    </source>
</evidence>
<evidence type="ECO:0000256" key="2">
    <source>
        <dbReference type="ARBA" id="ARBA00004496"/>
    </source>
</evidence>
<accession>A0ABM1ERC3</accession>
<keyword evidence="3" id="KW-0963">Cytoplasm</keyword>
<evidence type="ECO:0000256" key="5">
    <source>
        <dbReference type="ARBA" id="ARBA00023273"/>
    </source>
</evidence>
<dbReference type="Gene3D" id="2.60.40.10">
    <property type="entry name" value="Immunoglobulins"/>
    <property type="match status" value="5"/>
</dbReference>
<feature type="compositionally biased region" description="Basic and acidic residues" evidence="6">
    <location>
        <begin position="285"/>
        <end position="300"/>
    </location>
</feature>
<feature type="compositionally biased region" description="Pro residues" evidence="6">
    <location>
        <begin position="862"/>
        <end position="873"/>
    </location>
</feature>
<feature type="region of interest" description="Disordered" evidence="6">
    <location>
        <begin position="368"/>
        <end position="411"/>
    </location>
</feature>
<dbReference type="InterPro" id="IPR013783">
    <property type="entry name" value="Ig-like_fold"/>
</dbReference>
<evidence type="ECO:0000256" key="6">
    <source>
        <dbReference type="SAM" id="MobiDB-lite"/>
    </source>
</evidence>
<evidence type="ECO:0000259" key="7">
    <source>
        <dbReference type="Pfam" id="PF22544"/>
    </source>
</evidence>
<dbReference type="Proteomes" id="UP000695022">
    <property type="component" value="Unplaced"/>
</dbReference>
<keyword evidence="8" id="KW-1185">Reference proteome</keyword>
<feature type="domain" description="HYDIN/VesB/CFA65-like Ig-like" evidence="7">
    <location>
        <begin position="671"/>
        <end position="741"/>
    </location>
</feature>
<feature type="region of interest" description="Disordered" evidence="6">
    <location>
        <begin position="862"/>
        <end position="891"/>
    </location>
</feature>
<comment type="subcellular location">
    <subcellularLocation>
        <location evidence="1">Cell projection</location>
        <location evidence="1">Cilium</location>
    </subcellularLocation>
    <subcellularLocation>
        <location evidence="2">Cytoplasm</location>
    </subcellularLocation>
</comment>
<dbReference type="Pfam" id="PF22544">
    <property type="entry name" value="HYDIN_VesB_CFA65-like_Ig"/>
    <property type="match status" value="2"/>
</dbReference>
<evidence type="ECO:0000256" key="1">
    <source>
        <dbReference type="ARBA" id="ARBA00004138"/>
    </source>
</evidence>
<feature type="domain" description="HYDIN/VesB/CFA65-like Ig-like" evidence="7">
    <location>
        <begin position="176"/>
        <end position="251"/>
    </location>
</feature>
<dbReference type="PANTHER" id="PTHR45912:SF3">
    <property type="entry name" value="CILIA- AND FLAGELLA-ASSOCIATED PROTEIN 47"/>
    <property type="match status" value="1"/>
</dbReference>
<gene>
    <name evidence="9" type="primary">LOC106814884</name>
</gene>
<reference evidence="9" key="1">
    <citation type="submission" date="2025-08" db="UniProtKB">
        <authorList>
            <consortium name="RefSeq"/>
        </authorList>
    </citation>
    <scope>IDENTIFICATION</scope>
</reference>
<proteinExistence type="predicted"/>
<feature type="compositionally biased region" description="Basic residues" evidence="6">
    <location>
        <begin position="380"/>
        <end position="395"/>
    </location>
</feature>
<keyword evidence="5" id="KW-0966">Cell projection</keyword>
<protein>
    <submittedName>
        <fullName evidence="9">Cilia- and flagella-associated protein 47-like</fullName>
    </submittedName>
</protein>
<sequence length="1031" mass="113592">MVEEGSQPLKLFSDSQQPVDCIRFGNTYFGTDTVKSVVLCNASSTVQSFVISLEESGPGQLLGTDLSLTTEALLRTEPPPGGGEGELDVASLVTIRPSEGCLQPQEKITVYFCFHPRIRTSKHGFKSRTKMPARRDYVLFARVNLIGSDHAAKKGGSVEVCLTGTALPILVSSSVSKLQFGTCDMSEKVSRTCSLRNESPLLPVKFRFGKMAHFTFEPSRGRVEPGKTLEISMCFNPSQYGIFRTSVEIEILGTAVASSGRLGTEAVLAVPVKLSATCQSKLRRREERSPAVVHPDERARSIRPSNPSQPCRTEHTGLWRYTYTDPDYAFNNEESKERRAHKDRYQNYIADVRCRRLKKEKELEQRNVVSNTDVRLKPNSTKKKKQPPSRYKRRGTARDTDDVWTPSEQSSQPVRVVEAGYKAVASTQQEIADCRVRLSPGQLYQLKIGPAVLDFGEICVHSTMTKQLTITNNLTTHVLMEINEDCADVFRESALSHVILPRSETTLPVILEPEEKGMLCRCVSYTLNGHYHDKVQLTADVVPVALQLSATDILLTATPGMPPHAEFRSVVTLYNRRNLAAEFSWVPDIGDNGTSFSVRPAVGMVAPYSGLDCEVVYHPSFAGLTDGYFQLQVHHGNTLYLHCEAEYRGSTVQLAERSLHCGAIALNLRTLRTAVMHNTGTHNAYFQIVNPNPVPNFYITPREGVVPVGGFAELRLEMAPQTVLRFDTRVFIAVRCGKTLEMRIGGRVEAPSVDIDTPSFKFGGVWCGSEIRLPFKLSNRGNTRAQVEFDFTHYRDFSLTLDDATDCDGCQEEGVDGSVAPVYTTELAAGTSIGAELVFAPTEVASYDFLLPVMLNDSIAPSPTPTPFPPSPAPIAKRQTEAAQRPTAPPTPCRRIIATALRCPLVVSEKEIELVVPQMFDGCKRSVKKDITVRNPGGERVEWHLDTSHPLLQQHVFSICATDGATSGCLAAGEAVTLTMTWTVLHVRFGGNFRSDGPRVAFSPRSLVLTPTPLNASVTAEVQLVATGYDR</sequence>
<name>A0ABM1ERC3_PRICU</name>
<evidence type="ECO:0000313" key="9">
    <source>
        <dbReference type="RefSeq" id="XP_014674744.1"/>
    </source>
</evidence>
<evidence type="ECO:0000256" key="3">
    <source>
        <dbReference type="ARBA" id="ARBA00022490"/>
    </source>
</evidence>
<dbReference type="PANTHER" id="PTHR45912">
    <property type="entry name" value="CILIA- AND FLAGELLA-ASSOCIATED PROTEIN 47"/>
    <property type="match status" value="1"/>
</dbReference>
<feature type="region of interest" description="Disordered" evidence="6">
    <location>
        <begin position="285"/>
        <end position="317"/>
    </location>
</feature>
<organism evidence="8 9">
    <name type="scientific">Priapulus caudatus</name>
    <name type="common">Priapulid worm</name>
    <dbReference type="NCBI Taxonomy" id="37621"/>
    <lineage>
        <taxon>Eukaryota</taxon>
        <taxon>Metazoa</taxon>
        <taxon>Ecdysozoa</taxon>
        <taxon>Scalidophora</taxon>
        <taxon>Priapulida</taxon>
        <taxon>Priapulimorpha</taxon>
        <taxon>Priapulimorphida</taxon>
        <taxon>Priapulidae</taxon>
        <taxon>Priapulus</taxon>
    </lineage>
</organism>